<feature type="domain" description="AB hydrolase-1" evidence="8">
    <location>
        <begin position="20"/>
        <end position="143"/>
    </location>
</feature>
<dbReference type="Gene3D" id="1.25.40.20">
    <property type="entry name" value="Ankyrin repeat-containing domain"/>
    <property type="match status" value="1"/>
</dbReference>
<evidence type="ECO:0000313" key="9">
    <source>
        <dbReference type="EMBL" id="PMD40433.1"/>
    </source>
</evidence>
<evidence type="ECO:0000313" key="10">
    <source>
        <dbReference type="Proteomes" id="UP000235786"/>
    </source>
</evidence>
<keyword evidence="5" id="KW-0496">Mitochondrion</keyword>
<comment type="subcellular location">
    <subcellularLocation>
        <location evidence="2">Endoplasmic reticulum</location>
    </subcellularLocation>
    <subcellularLocation>
        <location evidence="3">Membrane</location>
    </subcellularLocation>
    <subcellularLocation>
        <location evidence="1">Mitochondrion</location>
    </subcellularLocation>
</comment>
<dbReference type="Pfam" id="PF12697">
    <property type="entry name" value="Abhydrolase_6"/>
    <property type="match status" value="1"/>
</dbReference>
<proteinExistence type="predicted"/>
<reference evidence="9 10" key="1">
    <citation type="submission" date="2016-04" db="EMBL/GenBank/DDBJ databases">
        <title>A degradative enzymes factory behind the ericoid mycorrhizal symbiosis.</title>
        <authorList>
            <consortium name="DOE Joint Genome Institute"/>
            <person name="Martino E."/>
            <person name="Morin E."/>
            <person name="Grelet G."/>
            <person name="Kuo A."/>
            <person name="Kohler A."/>
            <person name="Daghino S."/>
            <person name="Barry K."/>
            <person name="Choi C."/>
            <person name="Cichocki N."/>
            <person name="Clum A."/>
            <person name="Copeland A."/>
            <person name="Hainaut M."/>
            <person name="Haridas S."/>
            <person name="Labutti K."/>
            <person name="Lindquist E."/>
            <person name="Lipzen A."/>
            <person name="Khouja H.-R."/>
            <person name="Murat C."/>
            <person name="Ohm R."/>
            <person name="Olson A."/>
            <person name="Spatafora J."/>
            <person name="Veneault-Fourrey C."/>
            <person name="Henrissat B."/>
            <person name="Grigoriev I."/>
            <person name="Martin F."/>
            <person name="Perotto S."/>
        </authorList>
    </citation>
    <scope>NUCLEOTIDE SEQUENCE [LARGE SCALE GENOMIC DNA]</scope>
    <source>
        <strain evidence="9 10">F</strain>
    </source>
</reference>
<dbReference type="SUPFAM" id="SSF48403">
    <property type="entry name" value="Ankyrin repeat"/>
    <property type="match status" value="1"/>
</dbReference>
<dbReference type="GO" id="GO:0016020">
    <property type="term" value="C:membrane"/>
    <property type="evidence" value="ECO:0007669"/>
    <property type="project" value="UniProtKB-SubCell"/>
</dbReference>
<dbReference type="InterPro" id="IPR052374">
    <property type="entry name" value="SERAC1"/>
</dbReference>
<feature type="repeat" description="ANK" evidence="7">
    <location>
        <begin position="355"/>
        <end position="389"/>
    </location>
</feature>
<organism evidence="9 10">
    <name type="scientific">Hyaloscypha variabilis (strain UAMH 11265 / GT02V1 / F)</name>
    <name type="common">Meliniomyces variabilis</name>
    <dbReference type="NCBI Taxonomy" id="1149755"/>
    <lineage>
        <taxon>Eukaryota</taxon>
        <taxon>Fungi</taxon>
        <taxon>Dikarya</taxon>
        <taxon>Ascomycota</taxon>
        <taxon>Pezizomycotina</taxon>
        <taxon>Leotiomycetes</taxon>
        <taxon>Helotiales</taxon>
        <taxon>Hyaloscyphaceae</taxon>
        <taxon>Hyaloscypha</taxon>
        <taxon>Hyaloscypha variabilis</taxon>
    </lineage>
</organism>
<keyword evidence="10" id="KW-1185">Reference proteome</keyword>
<protein>
    <recommendedName>
        <fullName evidence="8">AB hydrolase-1 domain-containing protein</fullName>
    </recommendedName>
</protein>
<dbReference type="InterPro" id="IPR036770">
    <property type="entry name" value="Ankyrin_rpt-contain_sf"/>
</dbReference>
<dbReference type="PANTHER" id="PTHR48182:SF2">
    <property type="entry name" value="PROTEIN SERAC1"/>
    <property type="match status" value="1"/>
</dbReference>
<keyword evidence="7" id="KW-0040">ANK repeat</keyword>
<evidence type="ECO:0000256" key="3">
    <source>
        <dbReference type="ARBA" id="ARBA00004370"/>
    </source>
</evidence>
<dbReference type="InterPro" id="IPR000073">
    <property type="entry name" value="AB_hydrolase_1"/>
</dbReference>
<gene>
    <name evidence="9" type="ORF">L207DRAFT_633459</name>
</gene>
<keyword evidence="4" id="KW-0256">Endoplasmic reticulum</keyword>
<keyword evidence="6" id="KW-0472">Membrane</keyword>
<dbReference type="Gene3D" id="3.40.50.1820">
    <property type="entry name" value="alpha/beta hydrolase"/>
    <property type="match status" value="1"/>
</dbReference>
<dbReference type="SUPFAM" id="SSF53474">
    <property type="entry name" value="alpha/beta-Hydrolases"/>
    <property type="match status" value="1"/>
</dbReference>
<evidence type="ECO:0000256" key="7">
    <source>
        <dbReference type="PROSITE-ProRule" id="PRU00023"/>
    </source>
</evidence>
<evidence type="ECO:0000256" key="5">
    <source>
        <dbReference type="ARBA" id="ARBA00023128"/>
    </source>
</evidence>
<dbReference type="Proteomes" id="UP000235786">
    <property type="component" value="Unassembled WGS sequence"/>
</dbReference>
<dbReference type="EMBL" id="KZ613945">
    <property type="protein sequence ID" value="PMD40433.1"/>
    <property type="molecule type" value="Genomic_DNA"/>
</dbReference>
<evidence type="ECO:0000256" key="4">
    <source>
        <dbReference type="ARBA" id="ARBA00022824"/>
    </source>
</evidence>
<evidence type="ECO:0000256" key="6">
    <source>
        <dbReference type="ARBA" id="ARBA00023136"/>
    </source>
</evidence>
<dbReference type="PANTHER" id="PTHR48182">
    <property type="entry name" value="PROTEIN SERAC1"/>
    <property type="match status" value="1"/>
</dbReference>
<evidence type="ECO:0000259" key="8">
    <source>
        <dbReference type="Pfam" id="PF12697"/>
    </source>
</evidence>
<dbReference type="InterPro" id="IPR002110">
    <property type="entry name" value="Ankyrin_rpt"/>
</dbReference>
<sequence length="420" mass="47185">MVIQGPKILSKGESPIWADIVFVHGLRGDAFDTWTTGSVCWPKDLLAEDLKNARIITWGYDSRVANLTEFSSQNSIFRHATNLLQDIARKRISDEEENRPIVFVGHSLGGIVIKEALVRSSEMQKNGQNPTLGAIYTCTSGVVFLGTPHRGSDKIGLAQVVSSIAKLALRQPNDKVLRNLAEDSDILERQRESFTTISSKMPLVCLHEELPTGIGIIVPQHSACIDGFLVQTGSIPANHSDMCKFETEDDIGYQRTSGFIISLVKATKPKAEPKAEPKPDIQLLNPSISADRETLYQYFLRSLPREPVSRDDSHAMLGYLFSELMEWKNHAQGPWNYWLHDYLKRGQSVNIRDFRGKTPLHHALVTKYEREDKVRALVDASADVTMRDFDEQTPVDLAKKVDEGLFVFLLRTWQRSVAAI</sequence>
<name>A0A2J6RPJ6_HYAVF</name>
<evidence type="ECO:0000256" key="2">
    <source>
        <dbReference type="ARBA" id="ARBA00004240"/>
    </source>
</evidence>
<accession>A0A2J6RPJ6</accession>
<dbReference type="PROSITE" id="PS50088">
    <property type="entry name" value="ANK_REPEAT"/>
    <property type="match status" value="1"/>
</dbReference>
<dbReference type="OrthoDB" id="5086500at2759"/>
<dbReference type="PROSITE" id="PS50297">
    <property type="entry name" value="ANK_REP_REGION"/>
    <property type="match status" value="1"/>
</dbReference>
<evidence type="ECO:0000256" key="1">
    <source>
        <dbReference type="ARBA" id="ARBA00004173"/>
    </source>
</evidence>
<dbReference type="GO" id="GO:0005739">
    <property type="term" value="C:mitochondrion"/>
    <property type="evidence" value="ECO:0007669"/>
    <property type="project" value="UniProtKB-SubCell"/>
</dbReference>
<dbReference type="InterPro" id="IPR029058">
    <property type="entry name" value="AB_hydrolase_fold"/>
</dbReference>
<dbReference type="GO" id="GO:0005783">
    <property type="term" value="C:endoplasmic reticulum"/>
    <property type="evidence" value="ECO:0007669"/>
    <property type="project" value="UniProtKB-SubCell"/>
</dbReference>
<dbReference type="AlphaFoldDB" id="A0A2J6RPJ6"/>